<dbReference type="Proteomes" id="UP000095287">
    <property type="component" value="Unplaced"/>
</dbReference>
<sequence length="361" mass="41598">MDRVPFAFCDLLCDLLTINELSSAKELSGRYGGLARYAFEHRTSYVAHVMYGVEYGESMIYDCNDRKLKTLKEIEAVPKKFVRNVFVNFMDAKDEKVSQELVRRFPYAQYNFTHHSSSINEAWVDLACSLKRLGTVSIMTELNDDALQIFQKLVDSHKLSTFIMHPEAFEGGTMELSKSLLLQDQFKELIFYNEFCTPRIGDVPCDGSLVYDLLEFWSANVEELRGKSLLFNCYFQSGVERLIEYVVQRTLATVPPKSLLLPRATLLENTVLGAEWALQVCSIGECDFIKKEYNYSLCFFEEPSCFYKFEEGEEGNERRFYVSFECEMGKQISARKMPPRYGGCNDLSLMLDTPFLHVLFA</sequence>
<accession>A0A1I8AML5</accession>
<proteinExistence type="predicted"/>
<keyword evidence="1" id="KW-1185">Reference proteome</keyword>
<organism evidence="1 2">
    <name type="scientific">Steinernema glaseri</name>
    <dbReference type="NCBI Taxonomy" id="37863"/>
    <lineage>
        <taxon>Eukaryota</taxon>
        <taxon>Metazoa</taxon>
        <taxon>Ecdysozoa</taxon>
        <taxon>Nematoda</taxon>
        <taxon>Chromadorea</taxon>
        <taxon>Rhabditida</taxon>
        <taxon>Tylenchina</taxon>
        <taxon>Panagrolaimomorpha</taxon>
        <taxon>Strongyloidoidea</taxon>
        <taxon>Steinernematidae</taxon>
        <taxon>Steinernema</taxon>
    </lineage>
</organism>
<protein>
    <submittedName>
        <fullName evidence="2">GRAS domain-containing protein</fullName>
    </submittedName>
</protein>
<name>A0A1I8AML5_9BILA</name>
<evidence type="ECO:0000313" key="1">
    <source>
        <dbReference type="Proteomes" id="UP000095287"/>
    </source>
</evidence>
<evidence type="ECO:0000313" key="2">
    <source>
        <dbReference type="WBParaSite" id="L893_g6993.t1"/>
    </source>
</evidence>
<dbReference type="WBParaSite" id="L893_g6993.t1">
    <property type="protein sequence ID" value="L893_g6993.t1"/>
    <property type="gene ID" value="L893_g6993"/>
</dbReference>
<dbReference type="AlphaFoldDB" id="A0A1I8AML5"/>
<reference evidence="2" key="1">
    <citation type="submission" date="2016-11" db="UniProtKB">
        <authorList>
            <consortium name="WormBaseParasite"/>
        </authorList>
    </citation>
    <scope>IDENTIFICATION</scope>
</reference>